<feature type="compositionally biased region" description="Gly residues" evidence="3">
    <location>
        <begin position="1116"/>
        <end position="1126"/>
    </location>
</feature>
<feature type="region of interest" description="Disordered" evidence="3">
    <location>
        <begin position="838"/>
        <end position="894"/>
    </location>
</feature>
<dbReference type="InterPro" id="IPR045319">
    <property type="entry name" value="KAT/AKT"/>
</dbReference>
<evidence type="ECO:0000256" key="1">
    <source>
        <dbReference type="ARBA" id="ARBA00022826"/>
    </source>
</evidence>
<feature type="transmembrane region" description="Helical" evidence="4">
    <location>
        <begin position="150"/>
        <end position="179"/>
    </location>
</feature>
<dbReference type="SUPFAM" id="SSF81324">
    <property type="entry name" value="Voltage-gated potassium channels"/>
    <property type="match status" value="1"/>
</dbReference>
<dbReference type="Gene3D" id="2.60.120.10">
    <property type="entry name" value="Jelly Rolls"/>
    <property type="match status" value="1"/>
</dbReference>
<gene>
    <name evidence="6" type="ORF">Agub_g7019</name>
</gene>
<dbReference type="PROSITE" id="PS50042">
    <property type="entry name" value="CNMP_BINDING_3"/>
    <property type="match status" value="1"/>
</dbReference>
<reference evidence="6 7" key="1">
    <citation type="journal article" date="2021" name="Sci. Rep.">
        <title>Genome sequencing of the multicellular alga Astrephomene provides insights into convergent evolution of germ-soma differentiation.</title>
        <authorList>
            <person name="Yamashita S."/>
            <person name="Yamamoto K."/>
            <person name="Matsuzaki R."/>
            <person name="Suzuki S."/>
            <person name="Yamaguchi H."/>
            <person name="Hirooka S."/>
            <person name="Minakuchi Y."/>
            <person name="Miyagishima S."/>
            <person name="Kawachi M."/>
            <person name="Toyoda A."/>
            <person name="Nozaki H."/>
        </authorList>
    </citation>
    <scope>NUCLEOTIDE SEQUENCE [LARGE SCALE GENOMIC DNA]</scope>
    <source>
        <strain evidence="6 7">NIES-4017</strain>
    </source>
</reference>
<feature type="region of interest" description="Disordered" evidence="3">
    <location>
        <begin position="1085"/>
        <end position="1174"/>
    </location>
</feature>
<dbReference type="EMBL" id="BMAR01000010">
    <property type="protein sequence ID" value="GFR45612.1"/>
    <property type="molecule type" value="Genomic_DNA"/>
</dbReference>
<dbReference type="PANTHER" id="PTHR45743:SF2">
    <property type="entry name" value="POTASSIUM CHANNEL AKT1"/>
    <property type="match status" value="1"/>
</dbReference>
<protein>
    <recommendedName>
        <fullName evidence="5">Cyclic nucleotide-binding domain-containing protein</fullName>
    </recommendedName>
</protein>
<organism evidence="6 7">
    <name type="scientific">Astrephomene gubernaculifera</name>
    <dbReference type="NCBI Taxonomy" id="47775"/>
    <lineage>
        <taxon>Eukaryota</taxon>
        <taxon>Viridiplantae</taxon>
        <taxon>Chlorophyta</taxon>
        <taxon>core chlorophytes</taxon>
        <taxon>Chlorophyceae</taxon>
        <taxon>CS clade</taxon>
        <taxon>Chlamydomonadales</taxon>
        <taxon>Astrephomenaceae</taxon>
        <taxon>Astrephomene</taxon>
    </lineage>
</organism>
<keyword evidence="2" id="KW-0407">Ion channel</keyword>
<feature type="compositionally biased region" description="Gly residues" evidence="3">
    <location>
        <begin position="838"/>
        <end position="849"/>
    </location>
</feature>
<keyword evidence="7" id="KW-1185">Reference proteome</keyword>
<dbReference type="SUPFAM" id="SSF51206">
    <property type="entry name" value="cAMP-binding domain-like"/>
    <property type="match status" value="1"/>
</dbReference>
<evidence type="ECO:0000256" key="4">
    <source>
        <dbReference type="SAM" id="Phobius"/>
    </source>
</evidence>
<feature type="region of interest" description="Disordered" evidence="3">
    <location>
        <begin position="899"/>
        <end position="918"/>
    </location>
</feature>
<dbReference type="GO" id="GO:0005249">
    <property type="term" value="F:voltage-gated potassium channel activity"/>
    <property type="evidence" value="ECO:0007669"/>
    <property type="project" value="InterPro"/>
</dbReference>
<keyword evidence="4" id="KW-0472">Membrane</keyword>
<feature type="transmembrane region" description="Helical" evidence="4">
    <location>
        <begin position="232"/>
        <end position="253"/>
    </location>
</feature>
<proteinExistence type="predicted"/>
<feature type="compositionally biased region" description="Gly residues" evidence="3">
    <location>
        <begin position="772"/>
        <end position="781"/>
    </location>
</feature>
<keyword evidence="1" id="KW-0633">Potassium transport</keyword>
<evidence type="ECO:0000256" key="2">
    <source>
        <dbReference type="ARBA" id="ARBA00022882"/>
    </source>
</evidence>
<comment type="caution">
    <text evidence="6">The sequence shown here is derived from an EMBL/GenBank/DDBJ whole genome shotgun (WGS) entry which is preliminary data.</text>
</comment>
<keyword evidence="4" id="KW-1133">Transmembrane helix</keyword>
<dbReference type="CDD" id="cd00038">
    <property type="entry name" value="CAP_ED"/>
    <property type="match status" value="1"/>
</dbReference>
<dbReference type="InterPro" id="IPR014710">
    <property type="entry name" value="RmlC-like_jellyroll"/>
</dbReference>
<keyword evidence="4" id="KW-0812">Transmembrane</keyword>
<keyword evidence="2" id="KW-0813">Transport</keyword>
<sequence>MAPPKSASTRAHFRGAEKGLGRTPTMEQSDDGHVPAQGMPEMDATGTLGKFSYKFEEMTANVPRKQMERTLSRSRRQASLKRTYSQYNLEVLNNTYDIKRENMMGIYGLMARHIDVPLSIWERLAPLVSKLHRNSLFGTSMLHPYSPLAVYWRLAMLLFDLTFTAFWVPLNVGFCYTTYGDWSQTCTRTDLAGGIVYVVNLLLGFQMGVVLSSGTKRAVLMDGPEVSRMYIMYGKFVMDFLASIPLFVLFYAISSPHLSNAGRLLGLLSLLRLVRLMRLGNTVKVVYQDSLSGHYRMSWVTQRVSVSHMYLIILLYQFLVIINLTASLMILLAAYYGYETTWYDSMKWVDFRGGGGGGDGGEAMSPAVLWMHASYWVTTVLTTAGQGQAPRRLGEQIVSNFCSVYGMVFNGLVVGVVGRALIQASNHATALYCSRKEVGRVSYWARLRHLPASVMKELQVYFADTELSRRDFNFEQGVIDGLPSTLRKQVVRHIVRPLVDKVHIFSTAEPELRDLLSELFTPVEVPPGHDLCIQGTLADRLWLLESGDVVALRHKEANTNPTNGNVALLGEGVLLRGMMDVASTRPWTLRTRSACRLWELRWEELEPLLRVYPRLINHALWDIRDRLIRELERIPRRDTYWNEMAAVLARILKQPSLLDSADKNLEALVGAHDNPSMALLFSSWLEAGINTTLELGGGATGRRRGLVTMSLMLARQSKDALGASSFVPFGGACLAAPSPALSFQYGRGGGGGGIPGLGVSMADVAAMLGHAPSGGGGGDGSVAGLERQRSSQLIPGQEASHGGGGSGGGMCGGALTSGAAEAATLGVSSGGGGGLASMGSGGGGGGGTGERPSWSATASAAAAAPGVAGGTMQPPPLGLGTANRPPPAPSRLSVATDATHLPDPAVNPSGASHSQLPHFPHYNLQQQQQYHHQQQQPFGVLGPFSERRNAVGNGSVGGLHGSHSETEVASLRCDSLTQIAHTTSAFRFVDAGGSPLVRRPNHHQPVLPTVHSVSAAEVDDGPSDGAAGSTAAGGTVLSNAVISAVMENFDYFAVAGDGEGASSTQHPAAGSARAVAEATEITEASSLSAYETREADGVAVQDPRQLPRPPYSPSIRGGGAAAGGGHSNVPSGTYRQQPSAVFPGSGGGAAGSPSQLRPLPPLPPHPSAFAAAADVARSPSLPPACNAPALCPTCGKCTCPVCRTRTLAASMALDQGTAVVGPPMPLASMAAAAAAAAATTAAVRRPSLDLASTSIGMGFGLRMGMMSAGGGDTTAGTTVGAGTAAVRPPGAPAAWVRASSGGRHHGGGHHHGHHHGGHSGGGHQHETWMRRRMSIRVDG</sequence>
<evidence type="ECO:0000313" key="7">
    <source>
        <dbReference type="Proteomes" id="UP001054857"/>
    </source>
</evidence>
<dbReference type="Gene3D" id="1.10.287.70">
    <property type="match status" value="1"/>
</dbReference>
<dbReference type="InterPro" id="IPR018490">
    <property type="entry name" value="cNMP-bd_dom_sf"/>
</dbReference>
<evidence type="ECO:0000313" key="6">
    <source>
        <dbReference type="EMBL" id="GFR45612.1"/>
    </source>
</evidence>
<name>A0AAD3DS46_9CHLO</name>
<feature type="compositionally biased region" description="Low complexity" evidence="3">
    <location>
        <begin position="853"/>
        <end position="866"/>
    </location>
</feature>
<feature type="transmembrane region" description="Helical" evidence="4">
    <location>
        <begin position="191"/>
        <end position="211"/>
    </location>
</feature>
<evidence type="ECO:0000256" key="3">
    <source>
        <dbReference type="SAM" id="MobiDB-lite"/>
    </source>
</evidence>
<dbReference type="Proteomes" id="UP001054857">
    <property type="component" value="Unassembled WGS sequence"/>
</dbReference>
<feature type="transmembrane region" description="Helical" evidence="4">
    <location>
        <begin position="397"/>
        <end position="422"/>
    </location>
</feature>
<dbReference type="InterPro" id="IPR000595">
    <property type="entry name" value="cNMP-bd_dom"/>
</dbReference>
<keyword evidence="1" id="KW-0631">Potassium channel</keyword>
<feature type="region of interest" description="Disordered" evidence="3">
    <location>
        <begin position="772"/>
        <end position="808"/>
    </location>
</feature>
<feature type="region of interest" description="Disordered" evidence="3">
    <location>
        <begin position="1"/>
        <end position="32"/>
    </location>
</feature>
<feature type="domain" description="Cyclic nucleotide-binding" evidence="5">
    <location>
        <begin position="504"/>
        <end position="609"/>
    </location>
</feature>
<evidence type="ECO:0000259" key="5">
    <source>
        <dbReference type="PROSITE" id="PS50042"/>
    </source>
</evidence>
<accession>A0AAD3DS46</accession>
<feature type="compositionally biased region" description="Basic residues" evidence="3">
    <location>
        <begin position="1302"/>
        <end position="1317"/>
    </location>
</feature>
<keyword evidence="2" id="KW-0406">Ion transport</keyword>
<keyword evidence="2" id="KW-0851">Voltage-gated channel</keyword>
<feature type="region of interest" description="Disordered" evidence="3">
    <location>
        <begin position="1288"/>
        <end position="1327"/>
    </location>
</feature>
<feature type="transmembrane region" description="Helical" evidence="4">
    <location>
        <begin position="308"/>
        <end position="338"/>
    </location>
</feature>
<keyword evidence="1" id="KW-0630">Potassium</keyword>
<feature type="compositionally biased region" description="Polar residues" evidence="3">
    <location>
        <begin position="1128"/>
        <end position="1137"/>
    </location>
</feature>
<dbReference type="GO" id="GO:0034702">
    <property type="term" value="C:monoatomic ion channel complex"/>
    <property type="evidence" value="ECO:0007669"/>
    <property type="project" value="UniProtKB-KW"/>
</dbReference>
<dbReference type="PANTHER" id="PTHR45743">
    <property type="entry name" value="POTASSIUM CHANNEL AKT1"/>
    <property type="match status" value="1"/>
</dbReference>